<name>A0A0L0D129_THETB</name>
<keyword evidence="4" id="KW-1185">Reference proteome</keyword>
<evidence type="ECO:0000256" key="2">
    <source>
        <dbReference type="SAM" id="MobiDB-lite"/>
    </source>
</evidence>
<evidence type="ECO:0000313" key="3">
    <source>
        <dbReference type="EMBL" id="KNC45936.1"/>
    </source>
</evidence>
<protein>
    <submittedName>
        <fullName evidence="3">Uncharacterized protein</fullName>
    </submittedName>
</protein>
<dbReference type="GeneID" id="25559877"/>
<accession>A0A0L0D129</accession>
<keyword evidence="1" id="KW-0175">Coiled coil</keyword>
<feature type="region of interest" description="Disordered" evidence="2">
    <location>
        <begin position="290"/>
        <end position="311"/>
    </location>
</feature>
<gene>
    <name evidence="3" type="ORF">AMSG_00050</name>
</gene>
<dbReference type="EMBL" id="GL349433">
    <property type="protein sequence ID" value="KNC45936.1"/>
    <property type="molecule type" value="Genomic_DNA"/>
</dbReference>
<dbReference type="RefSeq" id="XP_013762919.1">
    <property type="nucleotide sequence ID" value="XM_013907465.1"/>
</dbReference>
<evidence type="ECO:0000256" key="1">
    <source>
        <dbReference type="SAM" id="Coils"/>
    </source>
</evidence>
<organism evidence="3 4">
    <name type="scientific">Thecamonas trahens ATCC 50062</name>
    <dbReference type="NCBI Taxonomy" id="461836"/>
    <lineage>
        <taxon>Eukaryota</taxon>
        <taxon>Apusozoa</taxon>
        <taxon>Apusomonadida</taxon>
        <taxon>Apusomonadidae</taxon>
        <taxon>Thecamonas</taxon>
    </lineage>
</organism>
<dbReference type="AlphaFoldDB" id="A0A0L0D129"/>
<reference evidence="3 4" key="1">
    <citation type="submission" date="2010-05" db="EMBL/GenBank/DDBJ databases">
        <title>The Genome Sequence of Thecamonas trahens ATCC 50062.</title>
        <authorList>
            <consortium name="The Broad Institute Genome Sequencing Platform"/>
            <person name="Russ C."/>
            <person name="Cuomo C."/>
            <person name="Shea T."/>
            <person name="Young S.K."/>
            <person name="Zeng Q."/>
            <person name="Koehrsen M."/>
            <person name="Haas B."/>
            <person name="Borodovsky M."/>
            <person name="Guigo R."/>
            <person name="Alvarado L."/>
            <person name="Berlin A."/>
            <person name="Bochicchio J."/>
            <person name="Borenstein D."/>
            <person name="Chapman S."/>
            <person name="Chen Z."/>
            <person name="Freedman E."/>
            <person name="Gellesch M."/>
            <person name="Goldberg J."/>
            <person name="Griggs A."/>
            <person name="Gujja S."/>
            <person name="Heilman E."/>
            <person name="Heiman D."/>
            <person name="Hepburn T."/>
            <person name="Howarth C."/>
            <person name="Jen D."/>
            <person name="Larson L."/>
            <person name="Mehta T."/>
            <person name="Park D."/>
            <person name="Pearson M."/>
            <person name="Roberts A."/>
            <person name="Saif S."/>
            <person name="Shenoy N."/>
            <person name="Sisk P."/>
            <person name="Stolte C."/>
            <person name="Sykes S."/>
            <person name="Thomson T."/>
            <person name="Walk T."/>
            <person name="White J."/>
            <person name="Yandava C."/>
            <person name="Burger G."/>
            <person name="Gray M.W."/>
            <person name="Holland P.W.H."/>
            <person name="King N."/>
            <person name="Lang F.B.F."/>
            <person name="Roger A.J."/>
            <person name="Ruiz-Trillo I."/>
            <person name="Lander E."/>
            <person name="Nusbaum C."/>
        </authorList>
    </citation>
    <scope>NUCLEOTIDE SEQUENCE [LARGE SCALE GENOMIC DNA]</scope>
    <source>
        <strain evidence="3 4">ATCC 50062</strain>
    </source>
</reference>
<feature type="coiled-coil region" evidence="1">
    <location>
        <begin position="5"/>
        <end position="67"/>
    </location>
</feature>
<feature type="compositionally biased region" description="Acidic residues" evidence="2">
    <location>
        <begin position="297"/>
        <end position="311"/>
    </location>
</feature>
<proteinExistence type="predicted"/>
<dbReference type="Proteomes" id="UP000054408">
    <property type="component" value="Unassembled WGS sequence"/>
</dbReference>
<evidence type="ECO:0000313" key="4">
    <source>
        <dbReference type="Proteomes" id="UP000054408"/>
    </source>
</evidence>
<feature type="coiled-coil region" evidence="1">
    <location>
        <begin position="143"/>
        <end position="232"/>
    </location>
</feature>
<sequence length="331" mass="36483">MATTQAELEQALNRALLEKNMLQTKLEQVSRVVQRFDEQASRAVRLRAEDQAIIVALREEIAQLKAQATAGRVMQEAGRHRESLAVQVSRISTLIGCETEKPRALLEARLAEAEAKLCALQTKNSHMVHVIARYRTQFEAEGVEALRAELDDALETNVSLQERVGVLVAHRDASTEIIAQLRDEKAAWEAERAATSATAANAASVAREQQRVAELEAAIAAKDKRATVLQQEIFIQQQRIRQLEKAVKAAAKGGDSQNLITELEAQLANLRTQNDDLRAANLELEAQLLEASRPVVDDDNDDDDDDDDDDELNANIRALQSKVAEVLGTAT</sequence>
<feature type="coiled-coil region" evidence="1">
    <location>
        <begin position="260"/>
        <end position="287"/>
    </location>
</feature>